<gene>
    <name evidence="1" type="ORF">N7494_011417</name>
</gene>
<dbReference type="EMBL" id="JAQIZZ010000008">
    <property type="protein sequence ID" value="KAJ5524767.1"/>
    <property type="molecule type" value="Genomic_DNA"/>
</dbReference>
<sequence>MSSLARPFELASITGNGIRTSEQSTSYVAQTRNLVKADSEPHLSIDRTRFSYNAIGIRYLASGTPLGGMWTVRRLAWGPILAIYAQRRIFAFAERGLVQNFQNRSTMRRVS</sequence>
<protein>
    <submittedName>
        <fullName evidence="1">Uncharacterized protein</fullName>
    </submittedName>
</protein>
<reference evidence="1 2" key="1">
    <citation type="journal article" date="2023" name="IMA Fungus">
        <title>Comparative genomic study of the Penicillium genus elucidates a diverse pangenome and 15 lateral gene transfer events.</title>
        <authorList>
            <person name="Petersen C."/>
            <person name="Sorensen T."/>
            <person name="Nielsen M.R."/>
            <person name="Sondergaard T.E."/>
            <person name="Sorensen J.L."/>
            <person name="Fitzpatrick D.A."/>
            <person name="Frisvad J.C."/>
            <person name="Nielsen K.L."/>
        </authorList>
    </citation>
    <scope>NUCLEOTIDE SEQUENCE [LARGE SCALE GENOMIC DNA]</scope>
    <source>
        <strain evidence="1 2">IBT 35679</strain>
    </source>
</reference>
<organism evidence="1 2">
    <name type="scientific">Penicillium frequentans</name>
    <dbReference type="NCBI Taxonomy" id="3151616"/>
    <lineage>
        <taxon>Eukaryota</taxon>
        <taxon>Fungi</taxon>
        <taxon>Dikarya</taxon>
        <taxon>Ascomycota</taxon>
        <taxon>Pezizomycotina</taxon>
        <taxon>Eurotiomycetes</taxon>
        <taxon>Eurotiomycetidae</taxon>
        <taxon>Eurotiales</taxon>
        <taxon>Aspergillaceae</taxon>
        <taxon>Penicillium</taxon>
    </lineage>
</organism>
<accession>A0AAD6GA54</accession>
<dbReference type="AlphaFoldDB" id="A0AAD6GA54"/>
<evidence type="ECO:0000313" key="1">
    <source>
        <dbReference type="EMBL" id="KAJ5524767.1"/>
    </source>
</evidence>
<keyword evidence="2" id="KW-1185">Reference proteome</keyword>
<name>A0AAD6GA54_9EURO</name>
<dbReference type="Proteomes" id="UP001220324">
    <property type="component" value="Unassembled WGS sequence"/>
</dbReference>
<comment type="caution">
    <text evidence="1">The sequence shown here is derived from an EMBL/GenBank/DDBJ whole genome shotgun (WGS) entry which is preliminary data.</text>
</comment>
<evidence type="ECO:0000313" key="2">
    <source>
        <dbReference type="Proteomes" id="UP001220324"/>
    </source>
</evidence>
<proteinExistence type="predicted"/>